<dbReference type="GO" id="GO:0006338">
    <property type="term" value="P:chromatin remodeling"/>
    <property type="evidence" value="ECO:0007669"/>
    <property type="project" value="InterPro"/>
</dbReference>
<reference evidence="7" key="1">
    <citation type="submission" date="2023-07" db="EMBL/GenBank/DDBJ databases">
        <authorList>
            <consortium name="AG Swart"/>
            <person name="Singh M."/>
            <person name="Singh A."/>
            <person name="Seah K."/>
            <person name="Emmerich C."/>
        </authorList>
    </citation>
    <scope>NUCLEOTIDE SEQUENCE</scope>
    <source>
        <strain evidence="7">DP1</strain>
    </source>
</reference>
<evidence type="ECO:0000313" key="8">
    <source>
        <dbReference type="Proteomes" id="UP001295684"/>
    </source>
</evidence>
<sequence length="200" mass="22993">MEDTELKTRSSARAKKLSQHMKVVDEETRRQVMQSRLDALEGDNLFDNMPDAEPGTNPELEEYELGEAELFKTETPKQLEKKKNASRIQNATRRITRKEANNKSLALGYTNTSSKSGGNKSKRGKLNLPKIFYREFYEEDDMNFPNYLSVVAKPSIYPQRFFCSVCGYHATYSCVRCGMRTCSLKCDETHKETKCIKFAD</sequence>
<dbReference type="GO" id="GO:0008270">
    <property type="term" value="F:zinc ion binding"/>
    <property type="evidence" value="ECO:0007669"/>
    <property type="project" value="UniProtKB-UniRule"/>
</dbReference>
<feature type="compositionally biased region" description="Basic residues" evidence="5">
    <location>
        <begin position="10"/>
        <end position="19"/>
    </location>
</feature>
<feature type="domain" description="HIT-type" evidence="6">
    <location>
        <begin position="163"/>
        <end position="195"/>
    </location>
</feature>
<gene>
    <name evidence="7" type="ORF">ECRASSUSDP1_LOCUS22776</name>
</gene>
<dbReference type="InterPro" id="IPR039723">
    <property type="entry name" value="Vps71/ZNHIT1"/>
</dbReference>
<feature type="region of interest" description="Disordered" evidence="5">
    <location>
        <begin position="97"/>
        <end position="122"/>
    </location>
</feature>
<name>A0AAD2D5K2_EUPCR</name>
<comment type="caution">
    <text evidence="7">The sequence shown here is derived from an EMBL/GenBank/DDBJ whole genome shotgun (WGS) entry which is preliminary data.</text>
</comment>
<dbReference type="EMBL" id="CAMPGE010023372">
    <property type="protein sequence ID" value="CAI2381322.1"/>
    <property type="molecule type" value="Genomic_DNA"/>
</dbReference>
<dbReference type="PROSITE" id="PS51083">
    <property type="entry name" value="ZF_HIT"/>
    <property type="match status" value="1"/>
</dbReference>
<dbReference type="GO" id="GO:0005634">
    <property type="term" value="C:nucleus"/>
    <property type="evidence" value="ECO:0007669"/>
    <property type="project" value="UniProtKB-ARBA"/>
</dbReference>
<evidence type="ECO:0000256" key="5">
    <source>
        <dbReference type="SAM" id="MobiDB-lite"/>
    </source>
</evidence>
<keyword evidence="8" id="KW-1185">Reference proteome</keyword>
<evidence type="ECO:0000256" key="4">
    <source>
        <dbReference type="PROSITE-ProRule" id="PRU00453"/>
    </source>
</evidence>
<evidence type="ECO:0000256" key="2">
    <source>
        <dbReference type="ARBA" id="ARBA00022771"/>
    </source>
</evidence>
<dbReference type="InterPro" id="IPR007529">
    <property type="entry name" value="Znf_HIT"/>
</dbReference>
<dbReference type="SUPFAM" id="SSF144232">
    <property type="entry name" value="HIT/MYND zinc finger-like"/>
    <property type="match status" value="1"/>
</dbReference>
<keyword evidence="3" id="KW-0862">Zinc</keyword>
<dbReference type="CDD" id="cd21437">
    <property type="entry name" value="zf-HIT_ZNHIT1_like"/>
    <property type="match status" value="1"/>
</dbReference>
<evidence type="ECO:0000256" key="3">
    <source>
        <dbReference type="ARBA" id="ARBA00022833"/>
    </source>
</evidence>
<dbReference type="PANTHER" id="PTHR13093">
    <property type="entry name" value="ZINC FINGER HIT DOMAIN CONTAINING PROTEIN 1"/>
    <property type="match status" value="1"/>
</dbReference>
<keyword evidence="2 4" id="KW-0863">Zinc-finger</keyword>
<organism evidence="7 8">
    <name type="scientific">Euplotes crassus</name>
    <dbReference type="NCBI Taxonomy" id="5936"/>
    <lineage>
        <taxon>Eukaryota</taxon>
        <taxon>Sar</taxon>
        <taxon>Alveolata</taxon>
        <taxon>Ciliophora</taxon>
        <taxon>Intramacronucleata</taxon>
        <taxon>Spirotrichea</taxon>
        <taxon>Hypotrichia</taxon>
        <taxon>Euplotida</taxon>
        <taxon>Euplotidae</taxon>
        <taxon>Moneuplotes</taxon>
    </lineage>
</organism>
<protein>
    <recommendedName>
        <fullName evidence="6">HIT-type domain-containing protein</fullName>
    </recommendedName>
</protein>
<dbReference type="Pfam" id="PF04438">
    <property type="entry name" value="zf-HIT"/>
    <property type="match status" value="1"/>
</dbReference>
<evidence type="ECO:0000259" key="6">
    <source>
        <dbReference type="PROSITE" id="PS51083"/>
    </source>
</evidence>
<accession>A0AAD2D5K2</accession>
<dbReference type="AlphaFoldDB" id="A0AAD2D5K2"/>
<dbReference type="Proteomes" id="UP001295684">
    <property type="component" value="Unassembled WGS sequence"/>
</dbReference>
<keyword evidence="1" id="KW-0479">Metal-binding</keyword>
<evidence type="ECO:0000313" key="7">
    <source>
        <dbReference type="EMBL" id="CAI2381322.1"/>
    </source>
</evidence>
<evidence type="ECO:0000256" key="1">
    <source>
        <dbReference type="ARBA" id="ARBA00022723"/>
    </source>
</evidence>
<proteinExistence type="predicted"/>
<feature type="region of interest" description="Disordered" evidence="5">
    <location>
        <begin position="1"/>
        <end position="22"/>
    </location>
</feature>